<proteinExistence type="predicted"/>
<name>G6AUZ8_9BACT</name>
<evidence type="ECO:0000313" key="2">
    <source>
        <dbReference type="Proteomes" id="UP000004407"/>
    </source>
</evidence>
<protein>
    <submittedName>
        <fullName evidence="1">Uncharacterized protein</fullName>
    </submittedName>
</protein>
<evidence type="ECO:0000313" key="1">
    <source>
        <dbReference type="EMBL" id="EHJ41671.1"/>
    </source>
</evidence>
<reference evidence="1 2" key="1">
    <citation type="submission" date="2011-08" db="EMBL/GenBank/DDBJ databases">
        <authorList>
            <person name="Weinstock G."/>
            <person name="Sodergren E."/>
            <person name="Clifton S."/>
            <person name="Fulton L."/>
            <person name="Fulton B."/>
            <person name="Courtney L."/>
            <person name="Fronick C."/>
            <person name="Harrison M."/>
            <person name="Strong C."/>
            <person name="Farmer C."/>
            <person name="Delahaunty K."/>
            <person name="Markovic C."/>
            <person name="Hall O."/>
            <person name="Minx P."/>
            <person name="Tomlinson C."/>
            <person name="Mitreva M."/>
            <person name="Hou S."/>
            <person name="Chen J."/>
            <person name="Wollam A."/>
            <person name="Pepin K.H."/>
            <person name="Johnson M."/>
            <person name="Bhonagiri V."/>
            <person name="Zhang X."/>
            <person name="Suruliraj S."/>
            <person name="Warren W."/>
            <person name="Chinwalla A."/>
            <person name="Mardis E.R."/>
            <person name="Wilson R.K."/>
        </authorList>
    </citation>
    <scope>NUCLEOTIDE SEQUENCE [LARGE SCALE GENOMIC DNA]</scope>
    <source>
        <strain evidence="1 2">DSM 18206</strain>
    </source>
</reference>
<dbReference type="eggNOG" id="ENOG5032QH0">
    <property type="taxonomic scope" value="Bacteria"/>
</dbReference>
<gene>
    <name evidence="1" type="ORF">HMPREF0673_00433</name>
</gene>
<dbReference type="AlphaFoldDB" id="G6AUZ8"/>
<sequence>MWQTCLLRPICLSVLRQGQGTFVMLTGVPDLSVAQLSLLA</sequence>
<dbReference type="EMBL" id="AFZZ01000053">
    <property type="protein sequence ID" value="EHJ41671.1"/>
    <property type="molecule type" value="Genomic_DNA"/>
</dbReference>
<comment type="caution">
    <text evidence="1">The sequence shown here is derived from an EMBL/GenBank/DDBJ whole genome shotgun (WGS) entry which is preliminary data.</text>
</comment>
<organism evidence="1 2">
    <name type="scientific">Leyella stercorea DSM 18206</name>
    <dbReference type="NCBI Taxonomy" id="1002367"/>
    <lineage>
        <taxon>Bacteria</taxon>
        <taxon>Pseudomonadati</taxon>
        <taxon>Bacteroidota</taxon>
        <taxon>Bacteroidia</taxon>
        <taxon>Bacteroidales</taxon>
        <taxon>Prevotellaceae</taxon>
        <taxon>Leyella</taxon>
    </lineage>
</organism>
<accession>G6AUZ8</accession>
<dbReference type="HOGENOM" id="CLU_3284763_0_0_10"/>
<dbReference type="Proteomes" id="UP000004407">
    <property type="component" value="Unassembled WGS sequence"/>
</dbReference>